<reference evidence="2" key="1">
    <citation type="journal article" date="2019" name="Int. J. Syst. Evol. Microbiol.">
        <title>The Global Catalogue of Microorganisms (GCM) 10K type strain sequencing project: providing services to taxonomists for standard genome sequencing and annotation.</title>
        <authorList>
            <consortium name="The Broad Institute Genomics Platform"/>
            <consortium name="The Broad Institute Genome Sequencing Center for Infectious Disease"/>
            <person name="Wu L."/>
            <person name="Ma J."/>
        </authorList>
    </citation>
    <scope>NUCLEOTIDE SEQUENCE [LARGE SCALE GENOMIC DNA]</scope>
    <source>
        <strain evidence="2">JCM 16949</strain>
    </source>
</reference>
<dbReference type="InterPro" id="IPR014718">
    <property type="entry name" value="GH-type_carb-bd"/>
</dbReference>
<evidence type="ECO:0000313" key="2">
    <source>
        <dbReference type="Proteomes" id="UP001501004"/>
    </source>
</evidence>
<accession>A0ABP7F8E3</accession>
<dbReference type="Pfam" id="PF01263">
    <property type="entry name" value="Aldose_epim"/>
    <property type="match status" value="1"/>
</dbReference>
<dbReference type="InterPro" id="IPR037480">
    <property type="entry name" value="YihR-like"/>
</dbReference>
<name>A0ABP7F8E3_9MICO</name>
<proteinExistence type="predicted"/>
<dbReference type="Gene3D" id="2.70.98.10">
    <property type="match status" value="1"/>
</dbReference>
<dbReference type="InterPro" id="IPR008183">
    <property type="entry name" value="Aldose_1/G6P_1-epimerase"/>
</dbReference>
<organism evidence="1 2">
    <name type="scientific">Leifsonella bigeumensis</name>
    <dbReference type="NCBI Taxonomy" id="433643"/>
    <lineage>
        <taxon>Bacteria</taxon>
        <taxon>Bacillati</taxon>
        <taxon>Actinomycetota</taxon>
        <taxon>Actinomycetes</taxon>
        <taxon>Micrococcales</taxon>
        <taxon>Microbacteriaceae</taxon>
        <taxon>Leifsonella</taxon>
    </lineage>
</organism>
<keyword evidence="2" id="KW-1185">Reference proteome</keyword>
<protein>
    <submittedName>
        <fullName evidence="1">Aldose 1-epimerase family protein</fullName>
    </submittedName>
</protein>
<dbReference type="Proteomes" id="UP001501004">
    <property type="component" value="Unassembled WGS sequence"/>
</dbReference>
<dbReference type="CDD" id="cd09022">
    <property type="entry name" value="Aldose_epim_Ec_YihR"/>
    <property type="match status" value="1"/>
</dbReference>
<evidence type="ECO:0000313" key="1">
    <source>
        <dbReference type="EMBL" id="GAA3733641.1"/>
    </source>
</evidence>
<comment type="caution">
    <text evidence="1">The sequence shown here is derived from an EMBL/GenBank/DDBJ whole genome shotgun (WGS) entry which is preliminary data.</text>
</comment>
<sequence>MRAPTGEQFELSYSQGTRRSRAIITEVAAALRVLEVDGVEIVDAHPEDTTPPYGSGIVLAPWPNRIRDGVWLLDGRPQQLDLTEPDKNNAIHGLLRSRPYRVGAREEHAITLEATIYPQHGYPFLVDTSVRYELVADGIVVTHRFRNASDAPAPVAVGAHPFFRVGDVPIGELTLTVAAAMRFVTDDRLNPVGEEPVDGTGFDLREGAKVGELDLDTAFGGVLHGNDGTARHRLTAPDGSYAEVWQGADFGFVQAFTPRTYPRPTEADPDALGQAVAIEPMTAPPNAFNSGLGVRWLQPDESWAGSWGVTYGRA</sequence>
<gene>
    <name evidence="1" type="ORF">GCM10022239_07310</name>
</gene>
<dbReference type="EMBL" id="BAABAE010000002">
    <property type="protein sequence ID" value="GAA3733641.1"/>
    <property type="molecule type" value="Genomic_DNA"/>
</dbReference>
<dbReference type="SUPFAM" id="SSF74650">
    <property type="entry name" value="Galactose mutarotase-like"/>
    <property type="match status" value="1"/>
</dbReference>
<dbReference type="InterPro" id="IPR011013">
    <property type="entry name" value="Gal_mutarotase_sf_dom"/>
</dbReference>